<comment type="caution">
    <text evidence="1">The sequence shown here is derived from an EMBL/GenBank/DDBJ whole genome shotgun (WGS) entry which is preliminary data.</text>
</comment>
<organism evidence="1 2">
    <name type="scientific">Thermoanaerobacter pentosaceus</name>
    <dbReference type="NCBI Taxonomy" id="694059"/>
    <lineage>
        <taxon>Bacteria</taxon>
        <taxon>Bacillati</taxon>
        <taxon>Bacillota</taxon>
        <taxon>Clostridia</taxon>
        <taxon>Thermoanaerobacterales</taxon>
        <taxon>Thermoanaerobacteraceae</taxon>
        <taxon>Thermoanaerobacter</taxon>
    </lineage>
</organism>
<proteinExistence type="predicted"/>
<evidence type="ECO:0000313" key="2">
    <source>
        <dbReference type="Proteomes" id="UP001223886"/>
    </source>
</evidence>
<name>A0ABT9M7M5_9THEO</name>
<reference evidence="1 2" key="1">
    <citation type="submission" date="2023-07" db="EMBL/GenBank/DDBJ databases">
        <title>Genomic Encyclopedia of Type Strains, Phase IV (KMG-IV): sequencing the most valuable type-strain genomes for metagenomic binning, comparative biology and taxonomic classification.</title>
        <authorList>
            <person name="Goeker M."/>
        </authorList>
    </citation>
    <scope>NUCLEOTIDE SEQUENCE [LARGE SCALE GENOMIC DNA]</scope>
    <source>
        <strain evidence="1 2">DSM 25963</strain>
    </source>
</reference>
<feature type="non-terminal residue" evidence="1">
    <location>
        <position position="1"/>
    </location>
</feature>
<gene>
    <name evidence="1" type="ORF">J2S24_002643</name>
</gene>
<dbReference type="EMBL" id="JAURUP010000062">
    <property type="protein sequence ID" value="MDP9752117.1"/>
    <property type="molecule type" value="Genomic_DNA"/>
</dbReference>
<evidence type="ECO:0000313" key="1">
    <source>
        <dbReference type="EMBL" id="MDP9752117.1"/>
    </source>
</evidence>
<dbReference type="Proteomes" id="UP001223886">
    <property type="component" value="Unassembled WGS sequence"/>
</dbReference>
<sequence length="39" mass="4350">CLKGMGDKVVSDVEKVLRGEIPEGVINKEVLEGRPWKKI</sequence>
<protein>
    <submittedName>
        <fullName evidence="1">Uncharacterized protein</fullName>
    </submittedName>
</protein>
<keyword evidence="2" id="KW-1185">Reference proteome</keyword>
<accession>A0ABT9M7M5</accession>